<reference evidence="1 2" key="1">
    <citation type="submission" date="2022-01" db="EMBL/GenBank/DDBJ databases">
        <authorList>
            <person name="Won M."/>
            <person name="Kim S.-J."/>
            <person name="Kwon S.-W."/>
        </authorList>
    </citation>
    <scope>NUCLEOTIDE SEQUENCE [LARGE SCALE GENOMIC DNA]</scope>
    <source>
        <strain evidence="1 2">KCTC 23505</strain>
    </source>
</reference>
<comment type="caution">
    <text evidence="1">The sequence shown here is derived from an EMBL/GenBank/DDBJ whole genome shotgun (WGS) entry which is preliminary data.</text>
</comment>
<dbReference type="EMBL" id="JAKGBZ010000030">
    <property type="protein sequence ID" value="MCF3947793.1"/>
    <property type="molecule type" value="Genomic_DNA"/>
</dbReference>
<sequence length="160" mass="17598">MSAATLIWRAAEAGVTLRPRIWADGADRLPDDVRAELRAHEADIIRLLLDRENCKARGEGNDDFASPPPAELDPNEAAYASAERAAIMAEGEYGNPTVVVPHPMPVSWADATIAPTPGAYCRNCQGNEWWCEATAPKGWRCARCHPGDHLPADRRWDVRT</sequence>
<proteinExistence type="predicted"/>
<dbReference type="Proteomes" id="UP001521209">
    <property type="component" value="Unassembled WGS sequence"/>
</dbReference>
<gene>
    <name evidence="1" type="ORF">L2A60_14010</name>
</gene>
<keyword evidence="2" id="KW-1185">Reference proteome</keyword>
<protein>
    <recommendedName>
        <fullName evidence="3">TubC N-terminal docking domain-containing protein</fullName>
    </recommendedName>
</protein>
<evidence type="ECO:0000313" key="1">
    <source>
        <dbReference type="EMBL" id="MCF3947793.1"/>
    </source>
</evidence>
<evidence type="ECO:0008006" key="3">
    <source>
        <dbReference type="Google" id="ProtNLM"/>
    </source>
</evidence>
<name>A0ABS9E0C7_9PROT</name>
<evidence type="ECO:0000313" key="2">
    <source>
        <dbReference type="Proteomes" id="UP001521209"/>
    </source>
</evidence>
<dbReference type="RefSeq" id="WP_235705070.1">
    <property type="nucleotide sequence ID" value="NZ_JAKGBZ010000030.1"/>
</dbReference>
<accession>A0ABS9E0C7</accession>
<organism evidence="1 2">
    <name type="scientific">Acidiphilium iwatense</name>
    <dbReference type="NCBI Taxonomy" id="768198"/>
    <lineage>
        <taxon>Bacteria</taxon>
        <taxon>Pseudomonadati</taxon>
        <taxon>Pseudomonadota</taxon>
        <taxon>Alphaproteobacteria</taxon>
        <taxon>Acetobacterales</taxon>
        <taxon>Acidocellaceae</taxon>
        <taxon>Acidiphilium</taxon>
    </lineage>
</organism>